<accession>A0A1B7MDZ6</accession>
<gene>
    <name evidence="3" type="ORF">K503DRAFT_163407</name>
</gene>
<evidence type="ECO:0000256" key="1">
    <source>
        <dbReference type="ARBA" id="ARBA00022801"/>
    </source>
</evidence>
<name>A0A1B7MDZ6_9AGAM</name>
<dbReference type="InterPro" id="IPR029058">
    <property type="entry name" value="AB_hydrolase_fold"/>
</dbReference>
<sequence>MSADNSSGERYLYLPGGRTLAYAEAGNISSKTVVLYLHGALTIGDASKPSPVLLSKDIHFISPTLPGWGNTSPPPPSTSYNDCLTSDITALLTHHYPDSNIHDIKLYIAGGSFGTVPAQILYGAPYDKFPLGRCISGVLLMGSISPFRYHKDYAKCMTWSNYFVTGPVAYYMPFNLMVRLMKFVLARKVATVEGAEAFLRETLFDRMDQAERETFARWREAHGRALGEMERRMAEDIMKSVSKSWVGLTLMPPVLHSDWGFRPDELDEEHSRPHVLLTAGKDDHLAPVAYAQYLAANYKNAEIKYVDGGHLAIVWHMDEVWAEFLANEQ</sequence>
<dbReference type="Gene3D" id="3.40.50.1820">
    <property type="entry name" value="alpha/beta hydrolase"/>
    <property type="match status" value="1"/>
</dbReference>
<evidence type="ECO:0000259" key="2">
    <source>
        <dbReference type="Pfam" id="PF12697"/>
    </source>
</evidence>
<dbReference type="EMBL" id="KV449882">
    <property type="protein sequence ID" value="OAX30819.1"/>
    <property type="molecule type" value="Genomic_DNA"/>
</dbReference>
<feature type="domain" description="AB hydrolase-1" evidence="2">
    <location>
        <begin position="35"/>
        <end position="320"/>
    </location>
</feature>
<dbReference type="PANTHER" id="PTHR42977:SF3">
    <property type="entry name" value="AB HYDROLASE-1 DOMAIN-CONTAINING PROTEIN"/>
    <property type="match status" value="1"/>
</dbReference>
<dbReference type="InterPro" id="IPR000073">
    <property type="entry name" value="AB_hydrolase_1"/>
</dbReference>
<dbReference type="Proteomes" id="UP000092154">
    <property type="component" value="Unassembled WGS sequence"/>
</dbReference>
<dbReference type="InParanoid" id="A0A1B7MDZ6"/>
<dbReference type="GO" id="GO:0004301">
    <property type="term" value="F:epoxide hydrolase activity"/>
    <property type="evidence" value="ECO:0007669"/>
    <property type="project" value="TreeGrafter"/>
</dbReference>
<dbReference type="InterPro" id="IPR051340">
    <property type="entry name" value="Haloalkane_dehalogenase"/>
</dbReference>
<dbReference type="AlphaFoldDB" id="A0A1B7MDZ6"/>
<reference evidence="3 4" key="1">
    <citation type="submission" date="2016-06" db="EMBL/GenBank/DDBJ databases">
        <title>Comparative genomics of the ectomycorrhizal sister species Rhizopogon vinicolor and Rhizopogon vesiculosus (Basidiomycota: Boletales) reveals a divergence of the mating type B locus.</title>
        <authorList>
            <consortium name="DOE Joint Genome Institute"/>
            <person name="Mujic A.B."/>
            <person name="Kuo A."/>
            <person name="Tritt A."/>
            <person name="Lipzen A."/>
            <person name="Chen C."/>
            <person name="Johnson J."/>
            <person name="Sharma A."/>
            <person name="Barry K."/>
            <person name="Grigoriev I.V."/>
            <person name="Spatafora J.W."/>
        </authorList>
    </citation>
    <scope>NUCLEOTIDE SEQUENCE [LARGE SCALE GENOMIC DNA]</scope>
    <source>
        <strain evidence="3 4">AM-OR11-026</strain>
    </source>
</reference>
<dbReference type="Pfam" id="PF12697">
    <property type="entry name" value="Abhydrolase_6"/>
    <property type="match status" value="1"/>
</dbReference>
<proteinExistence type="predicted"/>
<evidence type="ECO:0000313" key="4">
    <source>
        <dbReference type="Proteomes" id="UP000092154"/>
    </source>
</evidence>
<dbReference type="SUPFAM" id="SSF53474">
    <property type="entry name" value="alpha/beta-Hydrolases"/>
    <property type="match status" value="1"/>
</dbReference>
<organism evidence="3 4">
    <name type="scientific">Rhizopogon vinicolor AM-OR11-026</name>
    <dbReference type="NCBI Taxonomy" id="1314800"/>
    <lineage>
        <taxon>Eukaryota</taxon>
        <taxon>Fungi</taxon>
        <taxon>Dikarya</taxon>
        <taxon>Basidiomycota</taxon>
        <taxon>Agaricomycotina</taxon>
        <taxon>Agaricomycetes</taxon>
        <taxon>Agaricomycetidae</taxon>
        <taxon>Boletales</taxon>
        <taxon>Suillineae</taxon>
        <taxon>Rhizopogonaceae</taxon>
        <taxon>Rhizopogon</taxon>
    </lineage>
</organism>
<dbReference type="PANTHER" id="PTHR42977">
    <property type="entry name" value="HYDROLASE-RELATED"/>
    <property type="match status" value="1"/>
</dbReference>
<dbReference type="OrthoDB" id="294702at2759"/>
<keyword evidence="4" id="KW-1185">Reference proteome</keyword>
<keyword evidence="1 3" id="KW-0378">Hydrolase</keyword>
<protein>
    <submittedName>
        <fullName evidence="3">Alpha/beta-hydrolase</fullName>
    </submittedName>
</protein>
<evidence type="ECO:0000313" key="3">
    <source>
        <dbReference type="EMBL" id="OAX30819.1"/>
    </source>
</evidence>